<evidence type="ECO:0000313" key="3">
    <source>
        <dbReference type="Proteomes" id="UP000032352"/>
    </source>
</evidence>
<dbReference type="EMBL" id="CP059733">
    <property type="protein sequence ID" value="WDE03223.1"/>
    <property type="molecule type" value="Genomic_DNA"/>
</dbReference>
<dbReference type="KEGG" id="tvd:SG34_017660"/>
<protein>
    <submittedName>
        <fullName evidence="2">Uncharacterized protein</fullName>
    </submittedName>
</protein>
<feature type="compositionally biased region" description="Acidic residues" evidence="1">
    <location>
        <begin position="1"/>
        <end position="23"/>
    </location>
</feature>
<accession>A0AAF0C712</accession>
<name>A0AAF0C712_9GAMM</name>
<organism evidence="2 3">
    <name type="scientific">Thalassomonas viridans</name>
    <dbReference type="NCBI Taxonomy" id="137584"/>
    <lineage>
        <taxon>Bacteria</taxon>
        <taxon>Pseudomonadati</taxon>
        <taxon>Pseudomonadota</taxon>
        <taxon>Gammaproteobacteria</taxon>
        <taxon>Alteromonadales</taxon>
        <taxon>Colwelliaceae</taxon>
        <taxon>Thalassomonas</taxon>
    </lineage>
</organism>
<dbReference type="RefSeq" id="WP_044842380.1">
    <property type="nucleotide sequence ID" value="NZ_CP059733.1"/>
</dbReference>
<proteinExistence type="predicted"/>
<evidence type="ECO:0000313" key="2">
    <source>
        <dbReference type="EMBL" id="WDE03223.1"/>
    </source>
</evidence>
<evidence type="ECO:0000256" key="1">
    <source>
        <dbReference type="SAM" id="MobiDB-lite"/>
    </source>
</evidence>
<gene>
    <name evidence="2" type="ORF">SG34_017660</name>
</gene>
<reference evidence="2 3" key="2">
    <citation type="journal article" date="2022" name="Mar. Drugs">
        <title>Bioassay-Guided Fractionation Leads to the Detection of Cholic Acid Generated by the Rare Thalassomonas sp.</title>
        <authorList>
            <person name="Pheiffer F."/>
            <person name="Schneider Y.K."/>
            <person name="Hansen E.H."/>
            <person name="Andersen J.H."/>
            <person name="Isaksson J."/>
            <person name="Busche T."/>
            <person name="R C."/>
            <person name="Kalinowski J."/>
            <person name="Zyl L.V."/>
            <person name="Trindade M."/>
        </authorList>
    </citation>
    <scope>NUCLEOTIDE SEQUENCE [LARGE SCALE GENOMIC DNA]</scope>
    <source>
        <strain evidence="2 3">XOM25</strain>
    </source>
</reference>
<reference evidence="2 3" key="1">
    <citation type="journal article" date="2015" name="Genome Announc.">
        <title>Draft Genome Sequences of Marine Isolates of Thalassomonas viridans and Thalassomonas actiniarum.</title>
        <authorList>
            <person name="Olonade I."/>
            <person name="van Zyl L.J."/>
            <person name="Trindade M."/>
        </authorList>
    </citation>
    <scope>NUCLEOTIDE SEQUENCE [LARGE SCALE GENOMIC DNA]</scope>
    <source>
        <strain evidence="2 3">XOM25</strain>
    </source>
</reference>
<feature type="region of interest" description="Disordered" evidence="1">
    <location>
        <begin position="1"/>
        <end position="27"/>
    </location>
</feature>
<dbReference type="AlphaFoldDB" id="A0AAF0C712"/>
<keyword evidence="3" id="KW-1185">Reference proteome</keyword>
<sequence>MSDFTDDPDVDSPSPEESEEEVAEQQPIDSQFLKLTNDFAVFSADCAFLCDAFSAIADEQEDIDDYTSYGLKRYGWQLKAQVIALDQRIHQLQRRMREEACSEPEQPDS</sequence>
<dbReference type="Proteomes" id="UP000032352">
    <property type="component" value="Chromosome"/>
</dbReference>